<keyword evidence="3" id="KW-1185">Reference proteome</keyword>
<gene>
    <name evidence="1" type="ORF">CNMCM5793_000372</name>
    <name evidence="2" type="ORF">CNMCM6106_002050</name>
</gene>
<dbReference type="AlphaFoldDB" id="A0A8H6UTA4"/>
<proteinExistence type="predicted"/>
<accession>A0A8H6UTA4</accession>
<evidence type="ECO:0000313" key="3">
    <source>
        <dbReference type="Proteomes" id="UP000630445"/>
    </source>
</evidence>
<organism evidence="2 4">
    <name type="scientific">Aspergillus hiratsukae</name>
    <dbReference type="NCBI Taxonomy" id="1194566"/>
    <lineage>
        <taxon>Eukaryota</taxon>
        <taxon>Fungi</taxon>
        <taxon>Dikarya</taxon>
        <taxon>Ascomycota</taxon>
        <taxon>Pezizomycotina</taxon>
        <taxon>Eurotiomycetes</taxon>
        <taxon>Eurotiomycetidae</taxon>
        <taxon>Eurotiales</taxon>
        <taxon>Aspergillaceae</taxon>
        <taxon>Aspergillus</taxon>
        <taxon>Aspergillus subgen. Fumigati</taxon>
    </lineage>
</organism>
<comment type="caution">
    <text evidence="2">The sequence shown here is derived from an EMBL/GenBank/DDBJ whole genome shotgun (WGS) entry which is preliminary data.</text>
</comment>
<sequence>MRTYVFPHANDEWEKRTRVGGGDAEEPCERTSRRRDFAYSGEPVTGKCWSQNVGSKRRGAAPNDDVQRFSRTLFSHLRLQFVLSSLLSVPLQVLHLMEPVMSFSALILSPLWVGGCTQKNAYPAIIDAFSPLLHKQWYR</sequence>
<evidence type="ECO:0000313" key="2">
    <source>
        <dbReference type="EMBL" id="KAF7166092.1"/>
    </source>
</evidence>
<evidence type="ECO:0000313" key="1">
    <source>
        <dbReference type="EMBL" id="KAF7122347.1"/>
    </source>
</evidence>
<name>A0A8H6UTA4_9EURO</name>
<dbReference type="EMBL" id="JACBAF010002151">
    <property type="protein sequence ID" value="KAF7166092.1"/>
    <property type="molecule type" value="Genomic_DNA"/>
</dbReference>
<reference evidence="2" key="1">
    <citation type="submission" date="2020-06" db="EMBL/GenBank/DDBJ databases">
        <title>Draft genome sequences of strains closely related to Aspergillus parafelis and Aspergillus hiratsukae.</title>
        <authorList>
            <person name="Dos Santos R.A.C."/>
            <person name="Rivero-Menendez O."/>
            <person name="Steenwyk J.L."/>
            <person name="Mead M.E."/>
            <person name="Goldman G.H."/>
            <person name="Alastruey-Izquierdo A."/>
            <person name="Rokas A."/>
        </authorList>
    </citation>
    <scope>NUCLEOTIDE SEQUENCE</scope>
    <source>
        <strain evidence="1">CNM-CM5793</strain>
        <strain evidence="2">CNM-CM6106</strain>
    </source>
</reference>
<protein>
    <submittedName>
        <fullName evidence="2">Uncharacterized protein</fullName>
    </submittedName>
</protein>
<dbReference type="Proteomes" id="UP000662466">
    <property type="component" value="Unassembled WGS sequence"/>
</dbReference>
<dbReference type="EMBL" id="JACBAD010002021">
    <property type="protein sequence ID" value="KAF7122347.1"/>
    <property type="molecule type" value="Genomic_DNA"/>
</dbReference>
<evidence type="ECO:0000313" key="4">
    <source>
        <dbReference type="Proteomes" id="UP000662466"/>
    </source>
</evidence>
<dbReference type="Proteomes" id="UP000630445">
    <property type="component" value="Unassembled WGS sequence"/>
</dbReference>